<dbReference type="InterPro" id="IPR028979">
    <property type="entry name" value="Ser_kin/Pase_Hpr-like_N_sf"/>
</dbReference>
<organism evidence="1 2">
    <name type="scientific">Kosmotoga pacifica</name>
    <dbReference type="NCBI Taxonomy" id="1330330"/>
    <lineage>
        <taxon>Bacteria</taxon>
        <taxon>Thermotogati</taxon>
        <taxon>Thermotogota</taxon>
        <taxon>Thermotogae</taxon>
        <taxon>Kosmotogales</taxon>
        <taxon>Kosmotogaceae</taxon>
        <taxon>Kosmotoga</taxon>
    </lineage>
</organism>
<protein>
    <submittedName>
        <fullName evidence="1">Iron-sulfur binding hydrogenase</fullName>
    </submittedName>
</protein>
<dbReference type="SUPFAM" id="SSF75138">
    <property type="entry name" value="HprK N-terminal domain-like"/>
    <property type="match status" value="1"/>
</dbReference>
<evidence type="ECO:0000313" key="1">
    <source>
        <dbReference type="EMBL" id="AKI96495.1"/>
    </source>
</evidence>
<accession>A0A0G2Z4G1</accession>
<keyword evidence="2" id="KW-1185">Reference proteome</keyword>
<dbReference type="RefSeq" id="WP_047753630.1">
    <property type="nucleotide sequence ID" value="NZ_CAJUHA010000010.1"/>
</dbReference>
<evidence type="ECO:0000313" key="2">
    <source>
        <dbReference type="Proteomes" id="UP000035159"/>
    </source>
</evidence>
<dbReference type="OrthoDB" id="9800356at2"/>
<reference evidence="1 2" key="1">
    <citation type="submission" date="2015-04" db="EMBL/GenBank/DDBJ databases">
        <title>Complete Genome Sequence of Kosmotoga pacifica SLHLJ1.</title>
        <authorList>
            <person name="Jiang L.J."/>
            <person name="Shao Z.Z."/>
            <person name="Jebbar M."/>
        </authorList>
    </citation>
    <scope>NUCLEOTIDE SEQUENCE [LARGE SCALE GENOMIC DNA]</scope>
    <source>
        <strain evidence="1 2">SLHLJ1</strain>
    </source>
</reference>
<dbReference type="EMBL" id="CP011232">
    <property type="protein sequence ID" value="AKI96495.1"/>
    <property type="molecule type" value="Genomic_DNA"/>
</dbReference>
<dbReference type="AlphaFoldDB" id="A0A0G2Z4G1"/>
<dbReference type="Gene3D" id="3.40.1390.20">
    <property type="entry name" value="HprK N-terminal domain-like"/>
    <property type="match status" value="1"/>
</dbReference>
<proteinExistence type="predicted"/>
<dbReference type="PATRIC" id="fig|1330330.3.peg.25"/>
<dbReference type="STRING" id="1330330.IX53_00125"/>
<dbReference type="KEGG" id="kpf:IX53_00125"/>
<sequence length="110" mass="11936">MFLKDLVANCGFNVVSGENLEVEIKDGYVGDLLSDVMGNAPDESIWLTVQSHVNILAVASITGIKAILLCNGLSYEEETIERAKENGIILLSTEKSSFRACVDLFKAGLR</sequence>
<name>A0A0G2Z4G1_9BACT</name>
<dbReference type="Proteomes" id="UP000035159">
    <property type="component" value="Chromosome"/>
</dbReference>
<gene>
    <name evidence="1" type="ORF">IX53_00125</name>
</gene>